<name>A0ABP8WVV1_9MICC</name>
<dbReference type="InterPro" id="IPR049492">
    <property type="entry name" value="BD-FAE-like_dom"/>
</dbReference>
<evidence type="ECO:0000313" key="3">
    <source>
        <dbReference type="Proteomes" id="UP001501446"/>
    </source>
</evidence>
<dbReference type="SUPFAM" id="SSF53474">
    <property type="entry name" value="alpha/beta-Hydrolases"/>
    <property type="match status" value="1"/>
</dbReference>
<protein>
    <recommendedName>
        <fullName evidence="1">BD-FAE-like domain-containing protein</fullName>
    </recommendedName>
</protein>
<proteinExistence type="predicted"/>
<dbReference type="EMBL" id="BAABLN010000009">
    <property type="protein sequence ID" value="GAA4694416.1"/>
    <property type="molecule type" value="Genomic_DNA"/>
</dbReference>
<keyword evidence="3" id="KW-1185">Reference proteome</keyword>
<dbReference type="Proteomes" id="UP001501446">
    <property type="component" value="Unassembled WGS sequence"/>
</dbReference>
<feature type="domain" description="BD-FAE-like" evidence="1">
    <location>
        <begin position="72"/>
        <end position="160"/>
    </location>
</feature>
<gene>
    <name evidence="2" type="ORF">GCM10025781_10010</name>
</gene>
<dbReference type="InterPro" id="IPR029058">
    <property type="entry name" value="AB_hydrolase_fold"/>
</dbReference>
<dbReference type="PROSITE" id="PS51318">
    <property type="entry name" value="TAT"/>
    <property type="match status" value="1"/>
</dbReference>
<evidence type="ECO:0000259" key="1">
    <source>
        <dbReference type="Pfam" id="PF20434"/>
    </source>
</evidence>
<dbReference type="Pfam" id="PF20434">
    <property type="entry name" value="BD-FAE"/>
    <property type="match status" value="1"/>
</dbReference>
<sequence>MADQSAQLSRRAVFRGALGVAVLGAGAGADAALAGCGAAEKPGVTTGPYGVAVWAITYRGTIHPDQRDRGPARAGWPAAGYDVAAGVDFVPHLAEHAPVDLDGQRTVLLGHSAGGHLATWAASRSQLEEDQVGAHPTVKPLGCVSMAGVYDLIPAHQARDYVSAATAGHDPAELSVVANADHNSWTVPDHPAWSVARGHVLELVGL</sequence>
<dbReference type="RefSeq" id="WP_312396533.1">
    <property type="nucleotide sequence ID" value="NZ_BAABLN010000009.1"/>
</dbReference>
<comment type="caution">
    <text evidence="2">The sequence shown here is derived from an EMBL/GenBank/DDBJ whole genome shotgun (WGS) entry which is preliminary data.</text>
</comment>
<dbReference type="Gene3D" id="3.40.50.1820">
    <property type="entry name" value="alpha/beta hydrolase"/>
    <property type="match status" value="1"/>
</dbReference>
<accession>A0ABP8WVV1</accession>
<organism evidence="2 3">
    <name type="scientific">Kocuria gwangalliensis</name>
    <dbReference type="NCBI Taxonomy" id="501592"/>
    <lineage>
        <taxon>Bacteria</taxon>
        <taxon>Bacillati</taxon>
        <taxon>Actinomycetota</taxon>
        <taxon>Actinomycetes</taxon>
        <taxon>Micrococcales</taxon>
        <taxon>Micrococcaceae</taxon>
        <taxon>Kocuria</taxon>
    </lineage>
</organism>
<evidence type="ECO:0000313" key="2">
    <source>
        <dbReference type="EMBL" id="GAA4694416.1"/>
    </source>
</evidence>
<dbReference type="InterPro" id="IPR006311">
    <property type="entry name" value="TAT_signal"/>
</dbReference>
<reference evidence="3" key="1">
    <citation type="journal article" date="2019" name="Int. J. Syst. Evol. Microbiol.">
        <title>The Global Catalogue of Microorganisms (GCM) 10K type strain sequencing project: providing services to taxonomists for standard genome sequencing and annotation.</title>
        <authorList>
            <consortium name="The Broad Institute Genomics Platform"/>
            <consortium name="The Broad Institute Genome Sequencing Center for Infectious Disease"/>
            <person name="Wu L."/>
            <person name="Ma J."/>
        </authorList>
    </citation>
    <scope>NUCLEOTIDE SEQUENCE [LARGE SCALE GENOMIC DNA]</scope>
    <source>
        <strain evidence="3">JCM 18958</strain>
    </source>
</reference>